<keyword evidence="2" id="KW-0812">Transmembrane</keyword>
<feature type="compositionally biased region" description="Polar residues" evidence="1">
    <location>
        <begin position="422"/>
        <end position="438"/>
    </location>
</feature>
<dbReference type="PANTHER" id="PTHR35270">
    <property type="entry name" value="FUSELESS, ISOFORM A"/>
    <property type="match status" value="1"/>
</dbReference>
<feature type="transmembrane region" description="Helical" evidence="2">
    <location>
        <begin position="157"/>
        <end position="177"/>
    </location>
</feature>
<keyword evidence="2" id="KW-1133">Transmembrane helix</keyword>
<evidence type="ECO:0000256" key="2">
    <source>
        <dbReference type="SAM" id="Phobius"/>
    </source>
</evidence>
<feature type="transmembrane region" description="Helical" evidence="2">
    <location>
        <begin position="118"/>
        <end position="137"/>
    </location>
</feature>
<dbReference type="AlphaFoldDB" id="A0A814PBV6"/>
<feature type="transmembrane region" description="Helical" evidence="2">
    <location>
        <begin position="323"/>
        <end position="343"/>
    </location>
</feature>
<feature type="transmembrane region" description="Helical" evidence="2">
    <location>
        <begin position="285"/>
        <end position="302"/>
    </location>
</feature>
<dbReference type="Proteomes" id="UP000663860">
    <property type="component" value="Unassembled WGS sequence"/>
</dbReference>
<feature type="transmembrane region" description="Helical" evidence="2">
    <location>
        <begin position="70"/>
        <end position="91"/>
    </location>
</feature>
<organism evidence="3 5">
    <name type="scientific">Adineta steineri</name>
    <dbReference type="NCBI Taxonomy" id="433720"/>
    <lineage>
        <taxon>Eukaryota</taxon>
        <taxon>Metazoa</taxon>
        <taxon>Spiralia</taxon>
        <taxon>Gnathifera</taxon>
        <taxon>Rotifera</taxon>
        <taxon>Eurotatoria</taxon>
        <taxon>Bdelloidea</taxon>
        <taxon>Adinetida</taxon>
        <taxon>Adinetidae</taxon>
        <taxon>Adineta</taxon>
    </lineage>
</organism>
<feature type="region of interest" description="Disordered" evidence="1">
    <location>
        <begin position="419"/>
        <end position="438"/>
    </location>
</feature>
<feature type="transmembrane region" description="Helical" evidence="2">
    <location>
        <begin position="189"/>
        <end position="222"/>
    </location>
</feature>
<feature type="transmembrane region" description="Helical" evidence="2">
    <location>
        <begin position="243"/>
        <end position="265"/>
    </location>
</feature>
<dbReference type="EMBL" id="CAJOBB010003153">
    <property type="protein sequence ID" value="CAF4023750.1"/>
    <property type="molecule type" value="Genomic_DNA"/>
</dbReference>
<dbReference type="Pfam" id="PF15993">
    <property type="entry name" value="Fuseless"/>
    <property type="match status" value="1"/>
</dbReference>
<protein>
    <recommendedName>
        <fullName evidence="6">Transmembrane protein</fullName>
    </recommendedName>
</protein>
<reference evidence="3" key="1">
    <citation type="submission" date="2021-02" db="EMBL/GenBank/DDBJ databases">
        <authorList>
            <person name="Nowell W R."/>
        </authorList>
    </citation>
    <scope>NUCLEOTIDE SEQUENCE</scope>
</reference>
<evidence type="ECO:0000256" key="1">
    <source>
        <dbReference type="SAM" id="MobiDB-lite"/>
    </source>
</evidence>
<evidence type="ECO:0000313" key="4">
    <source>
        <dbReference type="EMBL" id="CAF4023750.1"/>
    </source>
</evidence>
<proteinExistence type="predicted"/>
<feature type="transmembrane region" description="Helical" evidence="2">
    <location>
        <begin position="363"/>
        <end position="382"/>
    </location>
</feature>
<keyword evidence="2" id="KW-0472">Membrane</keyword>
<dbReference type="InterPro" id="IPR032751">
    <property type="entry name" value="Fuseless"/>
</dbReference>
<dbReference type="Proteomes" id="UP000663868">
    <property type="component" value="Unassembled WGS sequence"/>
</dbReference>
<dbReference type="PANTHER" id="PTHR35270:SF2">
    <property type="entry name" value="FUSELESS, ISOFORM A"/>
    <property type="match status" value="1"/>
</dbReference>
<name>A0A814PBV6_9BILA</name>
<sequence length="438" mass="51169">MSEAINYNDRFRPRAQSLFENRQRTYSELTISLLDRFLTSRKLTNISNETTAPSSDECEFIIRNGTRRTIFFICQPLIAGLLVFPLLILFWQAGWNFMVELIGPPPPGKHRATLPQHWTTLPILYIMAQVIFLLIYLNQDRLYDYLHKRKNKLFISIILQCHNFLTSSTYILQWVSMWTIWDLYTSADWLLMLIVSVAAILAVIAIMGHPCDLVCAPFILSYDSIEYNIRIGSPFVTEKINECLAHLLNYIFYEFIMSLLSILAWRGSYKLLDVFLYPENPHMSAALSLCLGYPFYFLLMYTQSYSDKSCLLPTFIYLNYPSFIQTIRHLTAFFTCILLWRGFWLLFDEDIATMSLAKESPCLFYILCMSISFFILSLMRTASSINGPMSHMSDRYDLFPHYPNCYLIHWFNQMENSDETASDSSRNTTIEPYSNSFL</sequence>
<comment type="caution">
    <text evidence="3">The sequence shown here is derived from an EMBL/GenBank/DDBJ whole genome shotgun (WGS) entry which is preliminary data.</text>
</comment>
<evidence type="ECO:0008006" key="6">
    <source>
        <dbReference type="Google" id="ProtNLM"/>
    </source>
</evidence>
<dbReference type="EMBL" id="CAJNOE010000268">
    <property type="protein sequence ID" value="CAF1105770.1"/>
    <property type="molecule type" value="Genomic_DNA"/>
</dbReference>
<evidence type="ECO:0000313" key="5">
    <source>
        <dbReference type="Proteomes" id="UP000663860"/>
    </source>
</evidence>
<evidence type="ECO:0000313" key="3">
    <source>
        <dbReference type="EMBL" id="CAF1105770.1"/>
    </source>
</evidence>
<accession>A0A814PBV6</accession>
<gene>
    <name evidence="3" type="ORF">IZO911_LOCUS23300</name>
    <name evidence="4" type="ORF">KXQ929_LOCUS29843</name>
</gene>